<evidence type="ECO:0000313" key="5">
    <source>
        <dbReference type="RefSeq" id="XP_039123572.1"/>
    </source>
</evidence>
<dbReference type="PANTHER" id="PTHR47447">
    <property type="entry name" value="OS03G0856100 PROTEIN"/>
    <property type="match status" value="1"/>
</dbReference>
<dbReference type="Gene3D" id="1.25.40.10">
    <property type="entry name" value="Tetratricopeptide repeat domain"/>
    <property type="match status" value="4"/>
</dbReference>
<dbReference type="InterPro" id="IPR002885">
    <property type="entry name" value="PPR_rpt"/>
</dbReference>
<dbReference type="PROSITE" id="PS51375">
    <property type="entry name" value="PPR"/>
    <property type="match status" value="5"/>
</dbReference>
<dbReference type="Pfam" id="PF01535">
    <property type="entry name" value="PPR"/>
    <property type="match status" value="4"/>
</dbReference>
<keyword evidence="2" id="KW-0677">Repeat</keyword>
<dbReference type="Pfam" id="PF13041">
    <property type="entry name" value="PPR_2"/>
    <property type="match status" value="1"/>
</dbReference>
<dbReference type="NCBIfam" id="TIGR00756">
    <property type="entry name" value="PPR"/>
    <property type="match status" value="5"/>
</dbReference>
<evidence type="ECO:0000313" key="4">
    <source>
        <dbReference type="Proteomes" id="UP001515500"/>
    </source>
</evidence>
<dbReference type="RefSeq" id="XP_039123572.1">
    <property type="nucleotide sequence ID" value="XM_039267638.1"/>
</dbReference>
<proteinExistence type="inferred from homology"/>
<evidence type="ECO:0000256" key="2">
    <source>
        <dbReference type="ARBA" id="ARBA00022737"/>
    </source>
</evidence>
<organism evidence="4 5">
    <name type="scientific">Dioscorea cayennensis subsp. rotundata</name>
    <name type="common">White Guinea yam</name>
    <name type="synonym">Dioscorea rotundata</name>
    <dbReference type="NCBI Taxonomy" id="55577"/>
    <lineage>
        <taxon>Eukaryota</taxon>
        <taxon>Viridiplantae</taxon>
        <taxon>Streptophyta</taxon>
        <taxon>Embryophyta</taxon>
        <taxon>Tracheophyta</taxon>
        <taxon>Spermatophyta</taxon>
        <taxon>Magnoliopsida</taxon>
        <taxon>Liliopsida</taxon>
        <taxon>Dioscoreales</taxon>
        <taxon>Dioscoreaceae</taxon>
        <taxon>Dioscorea</taxon>
    </lineage>
</organism>
<feature type="repeat" description="PPR" evidence="3">
    <location>
        <begin position="224"/>
        <end position="258"/>
    </location>
</feature>
<comment type="similarity">
    <text evidence="1">Belongs to the PPR family. P subfamily.</text>
</comment>
<dbReference type="PANTHER" id="PTHR47447:SF28">
    <property type="entry name" value="PENTACOTRIPEPTIDE-REPEAT REGION OF PRORP DOMAIN-CONTAINING PROTEIN"/>
    <property type="match status" value="1"/>
</dbReference>
<evidence type="ECO:0000256" key="3">
    <source>
        <dbReference type="PROSITE-ProRule" id="PRU00708"/>
    </source>
</evidence>
<name>A0AB40B8G6_DIOCR</name>
<accession>A0AB40B8G6</accession>
<sequence>MAPAPSFQHSADAARRLARALISTAKPARVWTPAHEQTLRVHLLALHCPPLSPCFISAIIDPHLLSHGPVAAGLFHWASLQPGFSHSPLSFHSVIKSLSLSRHSRSLLPLLRLAKSQLVPLLPASYHLAISILLNSNKVIEAFDLIDRVDGVPDELYNSVLSGLSANGSLDLARKLFVKMLERRVRFNDSGFGVFVKRMCIDVGLGGVLGFVDEVRRRDCVINGSVMAALIVDGLCRAGRIEEAWRALEQLREREWKPDFIAYRIVSEAFRLVGRVEEAGRILKQKRKFGVSPRAKDYGDFVLVLISERRIQEAKEMGEAIVTGDFPIDDDVLNALLRSVSVVDPDSAVLFCKYMIEKERFPSTTLLNNLSKNLCKNEKVDEMLGILGDLSAKSYFSGVERYNMMLSFLCKVGKVREAYDVLKEMKKKQFSPDVCSYNLLMEACCREDLLRPAKKLWDEMFANGCSPNSQTYSILISKFCEIGNVEEARHLYHHMLAREITLDNTIIGSIIKMLSQEHLFDEAIDIFNKLIEQDISLAGSVLSILVISFCNQGNFDAVLSVMHRLPFVFEDSDSHVILLKNLTDAGKLKMAIEHIQWVRCNSPFKLEKICAKLIASLSTSPNPDIVLQLLQEMHVRGLISHGTSLTNLIKGDVLSASSHT</sequence>
<dbReference type="GeneID" id="120260199"/>
<protein>
    <submittedName>
        <fullName evidence="5">Pentatricopeptide repeat-containing protein At5g14080-like</fullName>
    </submittedName>
</protein>
<feature type="repeat" description="PPR" evidence="3">
    <location>
        <begin position="398"/>
        <end position="432"/>
    </location>
</feature>
<dbReference type="Proteomes" id="UP001515500">
    <property type="component" value="Chromosome 5"/>
</dbReference>
<dbReference type="AlphaFoldDB" id="A0AB40B8G6"/>
<feature type="repeat" description="PPR" evidence="3">
    <location>
        <begin position="153"/>
        <end position="187"/>
    </location>
</feature>
<feature type="repeat" description="PPR" evidence="3">
    <location>
        <begin position="433"/>
        <end position="467"/>
    </location>
</feature>
<evidence type="ECO:0000256" key="1">
    <source>
        <dbReference type="ARBA" id="ARBA00007626"/>
    </source>
</evidence>
<gene>
    <name evidence="5" type="primary">LOC120260199</name>
</gene>
<keyword evidence="4" id="KW-1185">Reference proteome</keyword>
<dbReference type="InterPro" id="IPR011990">
    <property type="entry name" value="TPR-like_helical_dom_sf"/>
</dbReference>
<feature type="repeat" description="PPR" evidence="3">
    <location>
        <begin position="468"/>
        <end position="502"/>
    </location>
</feature>
<reference evidence="5" key="1">
    <citation type="submission" date="2025-08" db="UniProtKB">
        <authorList>
            <consortium name="RefSeq"/>
        </authorList>
    </citation>
    <scope>IDENTIFICATION</scope>
</reference>